<dbReference type="RefSeq" id="WP_345199040.1">
    <property type="nucleotide sequence ID" value="NZ_BAABFL010000476.1"/>
</dbReference>
<organism evidence="2 3">
    <name type="scientific">Kistimonas scapharcae</name>
    <dbReference type="NCBI Taxonomy" id="1036133"/>
    <lineage>
        <taxon>Bacteria</taxon>
        <taxon>Pseudomonadati</taxon>
        <taxon>Pseudomonadota</taxon>
        <taxon>Gammaproteobacteria</taxon>
        <taxon>Oceanospirillales</taxon>
        <taxon>Endozoicomonadaceae</taxon>
        <taxon>Kistimonas</taxon>
    </lineage>
</organism>
<comment type="caution">
    <text evidence="2">The sequence shown here is derived from an EMBL/GenBank/DDBJ whole genome shotgun (WGS) entry which is preliminary data.</text>
</comment>
<evidence type="ECO:0000313" key="3">
    <source>
        <dbReference type="Proteomes" id="UP001500604"/>
    </source>
</evidence>
<sequence length="130" mass="15120">MKDSLVFKEIKDNRGALVAIEAEKDIPFGIKRVYYIYGTAEKVRRGYHAHHELQQLAVCVKGACTFLLDDGNKKEILRLETPNKGVLINKMVWHEMYDFTDDCVLMVLASDHYKEDDYIRDYDEFVDLLG</sequence>
<dbReference type="InterPro" id="IPR014710">
    <property type="entry name" value="RmlC-like_jellyroll"/>
</dbReference>
<evidence type="ECO:0000259" key="1">
    <source>
        <dbReference type="Pfam" id="PF05523"/>
    </source>
</evidence>
<keyword evidence="3" id="KW-1185">Reference proteome</keyword>
<name>A0ABP8V8Z3_9GAMM</name>
<dbReference type="InterPro" id="IPR011051">
    <property type="entry name" value="RmlC_Cupin_sf"/>
</dbReference>
<feature type="domain" description="Sugar 3,4-ketoisomerase QdtA cupin" evidence="1">
    <location>
        <begin position="7"/>
        <end position="128"/>
    </location>
</feature>
<accession>A0ABP8V8Z3</accession>
<protein>
    <submittedName>
        <fullName evidence="2">FdtA/QdtA family cupin domain-containing protein</fullName>
    </submittedName>
</protein>
<evidence type="ECO:0000313" key="2">
    <source>
        <dbReference type="EMBL" id="GAA4652470.1"/>
    </source>
</evidence>
<dbReference type="SUPFAM" id="SSF51182">
    <property type="entry name" value="RmlC-like cupins"/>
    <property type="match status" value="1"/>
</dbReference>
<dbReference type="Proteomes" id="UP001500604">
    <property type="component" value="Unassembled WGS sequence"/>
</dbReference>
<reference evidence="3" key="1">
    <citation type="journal article" date="2019" name="Int. J. Syst. Evol. Microbiol.">
        <title>The Global Catalogue of Microorganisms (GCM) 10K type strain sequencing project: providing services to taxonomists for standard genome sequencing and annotation.</title>
        <authorList>
            <consortium name="The Broad Institute Genomics Platform"/>
            <consortium name="The Broad Institute Genome Sequencing Center for Infectious Disease"/>
            <person name="Wu L."/>
            <person name="Ma J."/>
        </authorList>
    </citation>
    <scope>NUCLEOTIDE SEQUENCE [LARGE SCALE GENOMIC DNA]</scope>
    <source>
        <strain evidence="3">JCM 17805</strain>
    </source>
</reference>
<dbReference type="Gene3D" id="2.60.120.10">
    <property type="entry name" value="Jelly Rolls"/>
    <property type="match status" value="1"/>
</dbReference>
<dbReference type="CDD" id="cd20292">
    <property type="entry name" value="cupin_QdtA-like"/>
    <property type="match status" value="1"/>
</dbReference>
<dbReference type="InterPro" id="IPR008894">
    <property type="entry name" value="QdtA_cupin_dom"/>
</dbReference>
<dbReference type="Pfam" id="PF05523">
    <property type="entry name" value="FdtA"/>
    <property type="match status" value="1"/>
</dbReference>
<gene>
    <name evidence="2" type="ORF">GCM10023116_47540</name>
</gene>
<proteinExistence type="predicted"/>
<dbReference type="EMBL" id="BAABFL010000476">
    <property type="protein sequence ID" value="GAA4652470.1"/>
    <property type="molecule type" value="Genomic_DNA"/>
</dbReference>